<name>A0A8C5YDB6_MICMU</name>
<sequence length="153" mass="16948">MAQEKMELGLELLPSSTTTDCNILRRSNSAPLINGLSDNSQVFQTDTLRIRRNSTTFISQQCLLLPPSPIRTSISRLHQIKQEEGMDLINRETMHEREVQAALQISQSWDESLNLNDNDLEGSSSLECVDSIPVSPAASPTRGTGKSILRHSS</sequence>
<dbReference type="EMBL" id="ABDC03034856">
    <property type="status" value="NOT_ANNOTATED_CDS"/>
    <property type="molecule type" value="Genomic_DNA"/>
</dbReference>
<organism evidence="3 4">
    <name type="scientific">Microcebus murinus</name>
    <name type="common">Gray mouse lemur</name>
    <name type="synonym">Lemur murinus</name>
    <dbReference type="NCBI Taxonomy" id="30608"/>
    <lineage>
        <taxon>Eukaryota</taxon>
        <taxon>Metazoa</taxon>
        <taxon>Chordata</taxon>
        <taxon>Craniata</taxon>
        <taxon>Vertebrata</taxon>
        <taxon>Euteleostomi</taxon>
        <taxon>Mammalia</taxon>
        <taxon>Eutheria</taxon>
        <taxon>Euarchontoglires</taxon>
        <taxon>Primates</taxon>
        <taxon>Strepsirrhini</taxon>
        <taxon>Lemuriformes</taxon>
        <taxon>Cheirogaleidae</taxon>
        <taxon>Microcebus</taxon>
    </lineage>
</organism>
<evidence type="ECO:0000256" key="2">
    <source>
        <dbReference type="SAM" id="MobiDB-lite"/>
    </source>
</evidence>
<dbReference type="InterPro" id="IPR026716">
    <property type="entry name" value="PBIR1/2/3"/>
</dbReference>
<comment type="similarity">
    <text evidence="1">Belongs to the FAM122 family.</text>
</comment>
<proteinExistence type="inferred from homology"/>
<dbReference type="GeneTree" id="ENSGT00390000015476"/>
<evidence type="ECO:0000256" key="1">
    <source>
        <dbReference type="ARBA" id="ARBA00006725"/>
    </source>
</evidence>
<reference evidence="3" key="1">
    <citation type="submission" date="2016-12" db="EMBL/GenBank/DDBJ databases">
        <title>Mouse lemur reference genome and diversity panel.</title>
        <authorList>
            <person name="Harris R."/>
            <person name="Larsen P."/>
            <person name="Liu Y."/>
            <person name="Hughes D.S."/>
            <person name="Murali S."/>
            <person name="Raveendran M."/>
            <person name="Korchina V."/>
            <person name="Wang M."/>
            <person name="Jhangiani S."/>
            <person name="Bandaranaike D."/>
            <person name="Bellair M."/>
            <person name="Blankenburg K."/>
            <person name="Chao H."/>
            <person name="Dahdouli M."/>
            <person name="Dinh H."/>
            <person name="Doddapaneni H."/>
            <person name="English A."/>
            <person name="Firestine M."/>
            <person name="Gnanaolivu R."/>
            <person name="Gross S."/>
            <person name="Hernandez B."/>
            <person name="Javaid M."/>
            <person name="Jayaseelan J."/>
            <person name="Jones J."/>
            <person name="Khan Z."/>
            <person name="Kovar C."/>
            <person name="Kurapati P."/>
            <person name="Le B."/>
            <person name="Lee S."/>
            <person name="Li M."/>
            <person name="Mathew T."/>
            <person name="Narasimhan A."/>
            <person name="Ngo D."/>
            <person name="Nguyen L."/>
            <person name="Okwuonu G."/>
            <person name="Ongeri F."/>
            <person name="Osuji N."/>
            <person name="Pu L.-L."/>
            <person name="Puazo M."/>
            <person name="Quiroz J."/>
            <person name="Raj R."/>
            <person name="Rajbhandari K."/>
            <person name="Reid J.G."/>
            <person name="Santibanez J."/>
            <person name="Sexton D."/>
            <person name="Skinner E."/>
            <person name="Vee V."/>
            <person name="Weissenberger G."/>
            <person name="Wu Y."/>
            <person name="Xin Y."/>
            <person name="Han Y."/>
            <person name="Campbell C."/>
            <person name="Brown A."/>
            <person name="Sullivan B."/>
            <person name="Shelton J."/>
            <person name="Brown S."/>
            <person name="Dudchenko O."/>
            <person name="Machol I."/>
            <person name="Durand N."/>
            <person name="Shamim M."/>
            <person name="Lieberman A."/>
            <person name="Muzny D.M."/>
            <person name="Richards S."/>
            <person name="Yoder A."/>
            <person name="Worley K.C."/>
            <person name="Rogers J."/>
            <person name="Gibbs R.A."/>
        </authorList>
    </citation>
    <scope>NUCLEOTIDE SEQUENCE [LARGE SCALE GENOMIC DNA]</scope>
</reference>
<dbReference type="GO" id="GO:0004865">
    <property type="term" value="F:protein serine/threonine phosphatase inhibitor activity"/>
    <property type="evidence" value="ECO:0007669"/>
    <property type="project" value="InterPro"/>
</dbReference>
<dbReference type="GO" id="GO:0005634">
    <property type="term" value="C:nucleus"/>
    <property type="evidence" value="ECO:0007669"/>
    <property type="project" value="TreeGrafter"/>
</dbReference>
<dbReference type="Proteomes" id="UP000694394">
    <property type="component" value="Chromosome X"/>
</dbReference>
<evidence type="ECO:0000313" key="4">
    <source>
        <dbReference type="Proteomes" id="UP000694394"/>
    </source>
</evidence>
<reference evidence="3" key="2">
    <citation type="submission" date="2025-08" db="UniProtKB">
        <authorList>
            <consortium name="Ensembl"/>
        </authorList>
    </citation>
    <scope>IDENTIFICATION</scope>
</reference>
<dbReference type="PANTHER" id="PTHR22227">
    <property type="entry name" value="FAMILY WITH SEQUENCE SIMILARITY 122B ISOFORM X1"/>
    <property type="match status" value="1"/>
</dbReference>
<dbReference type="AlphaFoldDB" id="A0A8C5YDB6"/>
<protein>
    <recommendedName>
        <fullName evidence="5">Family with sequence similarity 122C</fullName>
    </recommendedName>
</protein>
<accession>A0A8C5YDB6</accession>
<dbReference type="Ensembl" id="ENSMICT00000064056.1">
    <property type="protein sequence ID" value="ENSMICP00000048617.1"/>
    <property type="gene ID" value="ENSMICG00000043142.1"/>
</dbReference>
<reference evidence="3" key="3">
    <citation type="submission" date="2025-09" db="UniProtKB">
        <authorList>
            <consortium name="Ensembl"/>
        </authorList>
    </citation>
    <scope>IDENTIFICATION</scope>
</reference>
<evidence type="ECO:0008006" key="5">
    <source>
        <dbReference type="Google" id="ProtNLM"/>
    </source>
</evidence>
<evidence type="ECO:0000313" key="3">
    <source>
        <dbReference type="Ensembl" id="ENSMICP00000048617.1"/>
    </source>
</evidence>
<dbReference type="PANTHER" id="PTHR22227:SF3">
    <property type="entry name" value="PABIR FAMILY MEMBER 1"/>
    <property type="match status" value="1"/>
</dbReference>
<dbReference type="GO" id="GO:0005737">
    <property type="term" value="C:cytoplasm"/>
    <property type="evidence" value="ECO:0007669"/>
    <property type="project" value="TreeGrafter"/>
</dbReference>
<dbReference type="GO" id="GO:0044818">
    <property type="term" value="P:mitotic G2/M transition checkpoint"/>
    <property type="evidence" value="ECO:0007669"/>
    <property type="project" value="TreeGrafter"/>
</dbReference>
<feature type="region of interest" description="Disordered" evidence="2">
    <location>
        <begin position="130"/>
        <end position="153"/>
    </location>
</feature>
<keyword evidence="4" id="KW-1185">Reference proteome</keyword>